<protein>
    <recommendedName>
        <fullName evidence="5">Phosphoglycolate phosphatase</fullName>
    </recommendedName>
</protein>
<dbReference type="EMBL" id="VSSQ01012099">
    <property type="protein sequence ID" value="MPM48442.1"/>
    <property type="molecule type" value="Genomic_DNA"/>
</dbReference>
<accession>A0A645A5T3</accession>
<evidence type="ECO:0000256" key="2">
    <source>
        <dbReference type="ARBA" id="ARBA00022801"/>
    </source>
</evidence>
<dbReference type="Pfam" id="PF13242">
    <property type="entry name" value="Hydrolase_like"/>
    <property type="match status" value="1"/>
</dbReference>
<evidence type="ECO:0008006" key="5">
    <source>
        <dbReference type="Google" id="ProtNLM"/>
    </source>
</evidence>
<dbReference type="GO" id="GO:0016787">
    <property type="term" value="F:hydrolase activity"/>
    <property type="evidence" value="ECO:0007669"/>
    <property type="project" value="UniProtKB-KW"/>
</dbReference>
<dbReference type="InterPro" id="IPR036412">
    <property type="entry name" value="HAD-like_sf"/>
</dbReference>
<evidence type="ECO:0000256" key="3">
    <source>
        <dbReference type="ARBA" id="ARBA00022842"/>
    </source>
</evidence>
<gene>
    <name evidence="4" type="ORF">SDC9_95167</name>
</gene>
<evidence type="ECO:0000256" key="1">
    <source>
        <dbReference type="ARBA" id="ARBA00001946"/>
    </source>
</evidence>
<dbReference type="InterPro" id="IPR051400">
    <property type="entry name" value="HAD-like_hydrolase"/>
</dbReference>
<dbReference type="Gene3D" id="3.40.50.1000">
    <property type="entry name" value="HAD superfamily/HAD-like"/>
    <property type="match status" value="1"/>
</dbReference>
<dbReference type="AlphaFoldDB" id="A0A645A5T3"/>
<dbReference type="NCBIfam" id="TIGR01549">
    <property type="entry name" value="HAD-SF-IA-v1"/>
    <property type="match status" value="1"/>
</dbReference>
<sequence>MVSGAAGWDKPSAEIFRLALQLAGDPAQAVMLGDNPTDDIAGAKKAGLLAIAVHAGSAVPGADACCDALAEVPAVLAAAPWLQTGGEK</sequence>
<keyword evidence="2" id="KW-0378">Hydrolase</keyword>
<name>A0A645A5T3_9ZZZZ</name>
<comment type="cofactor">
    <cofactor evidence="1">
        <name>Mg(2+)</name>
        <dbReference type="ChEBI" id="CHEBI:18420"/>
    </cofactor>
</comment>
<dbReference type="PANTHER" id="PTHR46470">
    <property type="entry name" value="N-ACYLNEURAMINATE-9-PHOSPHATASE"/>
    <property type="match status" value="1"/>
</dbReference>
<comment type="caution">
    <text evidence="4">The sequence shown here is derived from an EMBL/GenBank/DDBJ whole genome shotgun (WGS) entry which is preliminary data.</text>
</comment>
<proteinExistence type="predicted"/>
<dbReference type="SUPFAM" id="SSF56784">
    <property type="entry name" value="HAD-like"/>
    <property type="match status" value="1"/>
</dbReference>
<dbReference type="InterPro" id="IPR023214">
    <property type="entry name" value="HAD_sf"/>
</dbReference>
<dbReference type="GO" id="GO:0044281">
    <property type="term" value="P:small molecule metabolic process"/>
    <property type="evidence" value="ECO:0007669"/>
    <property type="project" value="UniProtKB-ARBA"/>
</dbReference>
<evidence type="ECO:0000313" key="4">
    <source>
        <dbReference type="EMBL" id="MPM48442.1"/>
    </source>
</evidence>
<organism evidence="4">
    <name type="scientific">bioreactor metagenome</name>
    <dbReference type="NCBI Taxonomy" id="1076179"/>
    <lineage>
        <taxon>unclassified sequences</taxon>
        <taxon>metagenomes</taxon>
        <taxon>ecological metagenomes</taxon>
    </lineage>
</organism>
<dbReference type="InterPro" id="IPR006439">
    <property type="entry name" value="HAD-SF_hydro_IA"/>
</dbReference>
<reference evidence="4" key="1">
    <citation type="submission" date="2019-08" db="EMBL/GenBank/DDBJ databases">
        <authorList>
            <person name="Kucharzyk K."/>
            <person name="Murdoch R.W."/>
            <person name="Higgins S."/>
            <person name="Loffler F."/>
        </authorList>
    </citation>
    <scope>NUCLEOTIDE SEQUENCE</scope>
</reference>
<keyword evidence="3" id="KW-0460">Magnesium</keyword>